<evidence type="ECO:0000313" key="4">
    <source>
        <dbReference type="Proteomes" id="UP000254508"/>
    </source>
</evidence>
<dbReference type="SUPFAM" id="SSF48452">
    <property type="entry name" value="TPR-like"/>
    <property type="match status" value="1"/>
</dbReference>
<dbReference type="EMBL" id="CP031358">
    <property type="protein sequence ID" value="AXK43705.1"/>
    <property type="molecule type" value="Genomic_DNA"/>
</dbReference>
<dbReference type="NCBIfam" id="TIGR04390">
    <property type="entry name" value="OMP_YaiO_dom"/>
    <property type="match status" value="1"/>
</dbReference>
<accession>A0A345YIF3</accession>
<dbReference type="AlphaFoldDB" id="A0A345YIF3"/>
<keyword evidence="3" id="KW-0614">Plasmid</keyword>
<reference evidence="3 4" key="1">
    <citation type="submission" date="2018-07" db="EMBL/GenBank/DDBJ databases">
        <title>Genome sequence of Erythrobacter strain YH-07, an antagonistic bacterium isolated from Yellow Sea.</title>
        <authorList>
            <person name="Tang T."/>
            <person name="Liu Q."/>
            <person name="Sun X."/>
        </authorList>
    </citation>
    <scope>NUCLEOTIDE SEQUENCE [LARGE SCALE GENOMIC DNA]</scope>
    <source>
        <strain evidence="3 4">YH-07</strain>
        <plasmid evidence="3 4">unnamed</plasmid>
    </source>
</reference>
<organism evidence="3 4">
    <name type="scientific">Erythrobacter aureus</name>
    <dbReference type="NCBI Taxonomy" id="2182384"/>
    <lineage>
        <taxon>Bacteria</taxon>
        <taxon>Pseudomonadati</taxon>
        <taxon>Pseudomonadota</taxon>
        <taxon>Alphaproteobacteria</taxon>
        <taxon>Sphingomonadales</taxon>
        <taxon>Erythrobacteraceae</taxon>
        <taxon>Erythrobacter/Porphyrobacter group</taxon>
        <taxon>Erythrobacter</taxon>
    </lineage>
</organism>
<protein>
    <submittedName>
        <fullName evidence="3">YaiO family outer membrane beta-barrel protein</fullName>
    </submittedName>
</protein>
<evidence type="ECO:0000313" key="3">
    <source>
        <dbReference type="EMBL" id="AXK43705.1"/>
    </source>
</evidence>
<sequence>MRKALVFALPLALAASPAWAGEAEQSAGRAGVQEAFVEGDYATARKLVTQLLEASPQDADLLRRLAAIEAAEGDYEEAEATISRAIAIAPTDLDIRLGRANILFWNGKVEEAEREAAEVAAVSPDYPGLRQLQRSLIKAGEGERFRADAVSVGGELSSVEFEAGEEADWSTQRASLISKWGANNWASVELAREERAKVDVKLSAKVDVELGEHRVYARASATPSADFRESWSLGAGAELDLRGGTIALVEAGYADYSGGDVGTVWLGARHEFSKHVSVTAKTIHLIGGGEDYRLGGIGRLDLAPTEGWSFFAIAAVYPDVEADGAKQLRSVAGGLRFSVTERLDVSVAAAVDDRKDSYRRDSVSLDLKWKLGD</sequence>
<dbReference type="SMART" id="SM00028">
    <property type="entry name" value="TPR"/>
    <property type="match status" value="2"/>
</dbReference>
<keyword evidence="2" id="KW-0732">Signal</keyword>
<proteinExistence type="predicted"/>
<keyword evidence="4" id="KW-1185">Reference proteome</keyword>
<dbReference type="Proteomes" id="UP000254508">
    <property type="component" value="Plasmid unnamed"/>
</dbReference>
<feature type="chain" id="PRO_5016963743" evidence="2">
    <location>
        <begin position="21"/>
        <end position="373"/>
    </location>
</feature>
<dbReference type="Pfam" id="PF14559">
    <property type="entry name" value="TPR_19"/>
    <property type="match status" value="1"/>
</dbReference>
<dbReference type="InterPro" id="IPR019734">
    <property type="entry name" value="TPR_rpt"/>
</dbReference>
<feature type="signal peptide" evidence="2">
    <location>
        <begin position="1"/>
        <end position="20"/>
    </location>
</feature>
<keyword evidence="1" id="KW-0802">TPR repeat</keyword>
<dbReference type="RefSeq" id="WP_115418018.1">
    <property type="nucleotide sequence ID" value="NZ_CP031358.1"/>
</dbReference>
<dbReference type="InterPro" id="IPR030887">
    <property type="entry name" value="Beta-barrel_YaiO"/>
</dbReference>
<feature type="repeat" description="TPR" evidence="1">
    <location>
        <begin position="59"/>
        <end position="92"/>
    </location>
</feature>
<geneLocation type="plasmid" evidence="3 4">
    <name>unnamed</name>
</geneLocation>
<gene>
    <name evidence="3" type="primary">yaiO</name>
    <name evidence="3" type="ORF">DVR09_14695</name>
</gene>
<evidence type="ECO:0000256" key="1">
    <source>
        <dbReference type="PROSITE-ProRule" id="PRU00339"/>
    </source>
</evidence>
<dbReference type="OrthoDB" id="8038200at2"/>
<evidence type="ECO:0000256" key="2">
    <source>
        <dbReference type="SAM" id="SignalP"/>
    </source>
</evidence>
<name>A0A345YIF3_9SPHN</name>
<dbReference type="PROSITE" id="PS50005">
    <property type="entry name" value="TPR"/>
    <property type="match status" value="1"/>
</dbReference>
<dbReference type="KEGG" id="err:DVR09_14695"/>
<dbReference type="InterPro" id="IPR011990">
    <property type="entry name" value="TPR-like_helical_dom_sf"/>
</dbReference>
<dbReference type="Gene3D" id="1.25.40.10">
    <property type="entry name" value="Tetratricopeptide repeat domain"/>
    <property type="match status" value="1"/>
</dbReference>